<dbReference type="Pfam" id="PF15823">
    <property type="entry name" value="UPF0524"/>
    <property type="match status" value="1"/>
</dbReference>
<evidence type="ECO:0000256" key="1">
    <source>
        <dbReference type="ARBA" id="ARBA00010215"/>
    </source>
</evidence>
<dbReference type="InterPro" id="IPR029670">
    <property type="entry name" value="UPF0524_fam"/>
</dbReference>
<dbReference type="OMA" id="GAHKCPK"/>
<reference evidence="4" key="2">
    <citation type="submission" date="2025-08" db="UniProtKB">
        <authorList>
            <consortium name="Ensembl"/>
        </authorList>
    </citation>
    <scope>IDENTIFICATION</scope>
</reference>
<sequence>DSPASDPTPAPERGWKSEKLDEAQALARSCAARRPDFQPCDGLSICATHSHGKCFKLHWCCHLGWCHCKFQGSFCVSTGKYMYQPMTPVEQLPSTEIPARPREPTNTIQISVSLTEHFLKFASVFQPPLPPDSPRYCMISDLFIDNYQVKCINGKMCYVQKQPAPHSHRMSPEEVSAHDALISKESNTPKIDHCSSPSSSEDSGINAIGAHYVESCDEDTEEGAELSSEEDYSPESSWEPDECTLLSPSQSDLEVIETIETTV</sequence>
<dbReference type="FunCoup" id="A0A2I3GCB6">
    <property type="interactions" value="24"/>
</dbReference>
<feature type="region of interest" description="Disordered" evidence="3">
    <location>
        <begin position="214"/>
        <end position="263"/>
    </location>
</feature>
<dbReference type="PANTHER" id="PTHR31785:SF2">
    <property type="entry name" value="UPF0524 PROTEIN C3ORF70"/>
    <property type="match status" value="1"/>
</dbReference>
<comment type="similarity">
    <text evidence="1">Belongs to the UPF0524 family.</text>
</comment>
<gene>
    <name evidence="4" type="primary">C3orf70</name>
</gene>
<name>A0A2I3GCB6_NOMLE</name>
<organism evidence="4 5">
    <name type="scientific">Nomascus leucogenys</name>
    <name type="common">Northern white-cheeked gibbon</name>
    <name type="synonym">Hylobates leucogenys</name>
    <dbReference type="NCBI Taxonomy" id="61853"/>
    <lineage>
        <taxon>Eukaryota</taxon>
        <taxon>Metazoa</taxon>
        <taxon>Chordata</taxon>
        <taxon>Craniata</taxon>
        <taxon>Vertebrata</taxon>
        <taxon>Euteleostomi</taxon>
        <taxon>Mammalia</taxon>
        <taxon>Eutheria</taxon>
        <taxon>Euarchontoglires</taxon>
        <taxon>Primates</taxon>
        <taxon>Haplorrhini</taxon>
        <taxon>Catarrhini</taxon>
        <taxon>Hylobatidae</taxon>
        <taxon>Nomascus</taxon>
    </lineage>
</organism>
<dbReference type="Ensembl" id="ENSNLET00000053203.1">
    <property type="protein sequence ID" value="ENSNLEP00000028923.1"/>
    <property type="gene ID" value="ENSNLEG00000006443.2"/>
</dbReference>
<dbReference type="GeneTree" id="ENSGT00390000006618"/>
<proteinExistence type="inferred from homology"/>
<dbReference type="EMBL" id="ADFV01170756">
    <property type="status" value="NOT_ANNOTATED_CDS"/>
    <property type="molecule type" value="Genomic_DNA"/>
</dbReference>
<feature type="compositionally biased region" description="Acidic residues" evidence="3">
    <location>
        <begin position="215"/>
        <end position="242"/>
    </location>
</feature>
<dbReference type="PANTHER" id="PTHR31785">
    <property type="entry name" value="UPF0524 PROTEIN C3ORF70"/>
    <property type="match status" value="1"/>
</dbReference>
<dbReference type="EMBL" id="ADFV01170755">
    <property type="status" value="NOT_ANNOTATED_CDS"/>
    <property type="molecule type" value="Genomic_DNA"/>
</dbReference>
<accession>A0A2I3GCB6</accession>
<dbReference type="InParanoid" id="A0A2I3GCB6"/>
<dbReference type="Proteomes" id="UP000001073">
    <property type="component" value="Chromosome 11"/>
</dbReference>
<protein>
    <submittedName>
        <fullName evidence="4">Chromosome 3 open reading frame 70</fullName>
    </submittedName>
</protein>
<evidence type="ECO:0000313" key="4">
    <source>
        <dbReference type="Ensembl" id="ENSNLEP00000028923.1"/>
    </source>
</evidence>
<keyword evidence="2" id="KW-0524">Neurogenesis</keyword>
<dbReference type="AlphaFoldDB" id="A0A2I3GCB6"/>
<dbReference type="GO" id="GO:0007399">
    <property type="term" value="P:nervous system development"/>
    <property type="evidence" value="ECO:0007669"/>
    <property type="project" value="UniProtKB-KW"/>
</dbReference>
<reference evidence="4 5" key="1">
    <citation type="submission" date="2012-10" db="EMBL/GenBank/DDBJ databases">
        <authorList>
            <consortium name="Gibbon Genome Sequencing Consortium"/>
        </authorList>
    </citation>
    <scope>NUCLEOTIDE SEQUENCE [LARGE SCALE GENOMIC DNA]</scope>
</reference>
<dbReference type="EMBL" id="ADFV01170757">
    <property type="status" value="NOT_ANNOTATED_CDS"/>
    <property type="molecule type" value="Genomic_DNA"/>
</dbReference>
<reference evidence="4" key="3">
    <citation type="submission" date="2025-09" db="UniProtKB">
        <authorList>
            <consortium name="Ensembl"/>
        </authorList>
    </citation>
    <scope>IDENTIFICATION</scope>
</reference>
<evidence type="ECO:0000313" key="5">
    <source>
        <dbReference type="Proteomes" id="UP000001073"/>
    </source>
</evidence>
<keyword evidence="5" id="KW-1185">Reference proteome</keyword>
<dbReference type="EMBL" id="ADFV01170754">
    <property type="status" value="NOT_ANNOTATED_CDS"/>
    <property type="molecule type" value="Genomic_DNA"/>
</dbReference>
<evidence type="ECO:0000256" key="3">
    <source>
        <dbReference type="SAM" id="MobiDB-lite"/>
    </source>
</evidence>
<evidence type="ECO:0000256" key="2">
    <source>
        <dbReference type="ARBA" id="ARBA00022902"/>
    </source>
</evidence>